<reference evidence="5 6" key="1">
    <citation type="submission" date="2024-06" db="EMBL/GenBank/DDBJ databases">
        <title>Sorghum-associated microbial communities from plants grown in Nebraska, USA.</title>
        <authorList>
            <person name="Schachtman D."/>
        </authorList>
    </citation>
    <scope>NUCLEOTIDE SEQUENCE [LARGE SCALE GENOMIC DNA]</scope>
    <source>
        <strain evidence="5 6">736</strain>
    </source>
</reference>
<proteinExistence type="predicted"/>
<evidence type="ECO:0000259" key="4">
    <source>
        <dbReference type="PROSITE" id="PS50977"/>
    </source>
</evidence>
<feature type="domain" description="HTH tetR-type" evidence="4">
    <location>
        <begin position="3"/>
        <end position="63"/>
    </location>
</feature>
<name>A0ABV2PQA8_9BACI</name>
<dbReference type="Gene3D" id="1.10.357.10">
    <property type="entry name" value="Tetracycline Repressor, domain 2"/>
    <property type="match status" value="2"/>
</dbReference>
<protein>
    <submittedName>
        <fullName evidence="5">AcrR family transcriptional regulator</fullName>
    </submittedName>
</protein>
<dbReference type="PANTHER" id="PTHR30055">
    <property type="entry name" value="HTH-TYPE TRANSCRIPTIONAL REGULATOR RUTR"/>
    <property type="match status" value="1"/>
</dbReference>
<organism evidence="5 6">
    <name type="scientific">Lysinibacillus parviboronicapiens</name>
    <dbReference type="NCBI Taxonomy" id="436516"/>
    <lineage>
        <taxon>Bacteria</taxon>
        <taxon>Bacillati</taxon>
        <taxon>Bacillota</taxon>
        <taxon>Bacilli</taxon>
        <taxon>Bacillales</taxon>
        <taxon>Bacillaceae</taxon>
        <taxon>Lysinibacillus</taxon>
    </lineage>
</organism>
<keyword evidence="1 2" id="KW-0238">DNA-binding</keyword>
<accession>A0ABV2PQA8</accession>
<keyword evidence="3" id="KW-1133">Transmembrane helix</keyword>
<keyword evidence="3" id="KW-0812">Transmembrane</keyword>
<dbReference type="InterPro" id="IPR050109">
    <property type="entry name" value="HTH-type_TetR-like_transc_reg"/>
</dbReference>
<dbReference type="Proteomes" id="UP001549363">
    <property type="component" value="Unassembled WGS sequence"/>
</dbReference>
<comment type="caution">
    <text evidence="5">The sequence shown here is derived from an EMBL/GenBank/DDBJ whole genome shotgun (WGS) entry which is preliminary data.</text>
</comment>
<dbReference type="InterPro" id="IPR001647">
    <property type="entry name" value="HTH_TetR"/>
</dbReference>
<feature type="DNA-binding region" description="H-T-H motif" evidence="2">
    <location>
        <begin position="26"/>
        <end position="45"/>
    </location>
</feature>
<feature type="transmembrane region" description="Helical" evidence="3">
    <location>
        <begin position="151"/>
        <end position="168"/>
    </location>
</feature>
<dbReference type="EMBL" id="JBEPSB010000031">
    <property type="protein sequence ID" value="MET4563117.1"/>
    <property type="molecule type" value="Genomic_DNA"/>
</dbReference>
<evidence type="ECO:0000256" key="2">
    <source>
        <dbReference type="PROSITE-ProRule" id="PRU00335"/>
    </source>
</evidence>
<evidence type="ECO:0000256" key="3">
    <source>
        <dbReference type="SAM" id="Phobius"/>
    </source>
</evidence>
<gene>
    <name evidence="5" type="ORF">ABIA69_004310</name>
</gene>
<dbReference type="Pfam" id="PF00440">
    <property type="entry name" value="TetR_N"/>
    <property type="match status" value="1"/>
</dbReference>
<dbReference type="PROSITE" id="PS50977">
    <property type="entry name" value="HTH_TETR_2"/>
    <property type="match status" value="1"/>
</dbReference>
<dbReference type="RefSeq" id="WP_354473017.1">
    <property type="nucleotide sequence ID" value="NZ_JBEPSB010000031.1"/>
</dbReference>
<evidence type="ECO:0000256" key="1">
    <source>
        <dbReference type="ARBA" id="ARBA00023125"/>
    </source>
</evidence>
<dbReference type="PANTHER" id="PTHR30055:SF226">
    <property type="entry name" value="HTH-TYPE TRANSCRIPTIONAL REGULATOR PKSA"/>
    <property type="match status" value="1"/>
</dbReference>
<dbReference type="PRINTS" id="PR00455">
    <property type="entry name" value="HTHTETR"/>
</dbReference>
<evidence type="ECO:0000313" key="5">
    <source>
        <dbReference type="EMBL" id="MET4563117.1"/>
    </source>
</evidence>
<dbReference type="InterPro" id="IPR036271">
    <property type="entry name" value="Tet_transcr_reg_TetR-rel_C_sf"/>
</dbReference>
<sequence>MRKNTANKILASALTLMTERGYNNVSVKEIALTAGVSEMTVFRHFDTKLGILQSLIRTYSYIPYFEHFFSHELTGHLTKDLQQIAHSYLAFMEKNKPIFLIAMQDRSILPELIDIISDNNTRQLQNLLADYFQKSIEQGHLKKEIDTAGQAIVFLTGLFGFFVSTAIWENHFLKDQQEIFVQHTVEAFLKGVQV</sequence>
<dbReference type="SUPFAM" id="SSF46689">
    <property type="entry name" value="Homeodomain-like"/>
    <property type="match status" value="1"/>
</dbReference>
<keyword evidence="6" id="KW-1185">Reference proteome</keyword>
<dbReference type="SUPFAM" id="SSF48498">
    <property type="entry name" value="Tetracyclin repressor-like, C-terminal domain"/>
    <property type="match status" value="1"/>
</dbReference>
<dbReference type="InterPro" id="IPR009057">
    <property type="entry name" value="Homeodomain-like_sf"/>
</dbReference>
<evidence type="ECO:0000313" key="6">
    <source>
        <dbReference type="Proteomes" id="UP001549363"/>
    </source>
</evidence>
<keyword evidence="3" id="KW-0472">Membrane</keyword>